<protein>
    <recommendedName>
        <fullName evidence="4">Serum amyloid A protein</fullName>
    </recommendedName>
</protein>
<comment type="similarity">
    <text evidence="1 4">Belongs to the SAA family.</text>
</comment>
<dbReference type="InterPro" id="IPR000096">
    <property type="entry name" value="Serum_amyloid_A"/>
</dbReference>
<reference evidence="6 7" key="1">
    <citation type="submission" date="2016-06" db="EMBL/GenBank/DDBJ databases">
        <title>The Draft Genome Sequence and Annotation of the Desert Woodrat Neotoma lepida.</title>
        <authorList>
            <person name="Campbell M."/>
            <person name="Oakeson K.F."/>
            <person name="Yandell M."/>
            <person name="Halpert J.R."/>
            <person name="Dearing D."/>
        </authorList>
    </citation>
    <scope>NUCLEOTIDE SEQUENCE [LARGE SCALE GENOMIC DNA]</scope>
    <source>
        <strain evidence="6">417</strain>
        <tissue evidence="6">Liver</tissue>
    </source>
</reference>
<dbReference type="PANTHER" id="PTHR23424">
    <property type="entry name" value="SERUM AMYLOID A"/>
    <property type="match status" value="1"/>
</dbReference>
<dbReference type="PRINTS" id="PR00306">
    <property type="entry name" value="SERUMAMYLOID"/>
</dbReference>
<dbReference type="STRING" id="56216.A0A1A6G016"/>
<dbReference type="EMBL" id="LZPO01108057">
    <property type="protein sequence ID" value="OBS59506.1"/>
    <property type="molecule type" value="Genomic_DNA"/>
</dbReference>
<evidence type="ECO:0000256" key="5">
    <source>
        <dbReference type="SAM" id="MobiDB-lite"/>
    </source>
</evidence>
<dbReference type="InterPro" id="IPR052464">
    <property type="entry name" value="Synovial_Prolif_Regulator"/>
</dbReference>
<proteinExistence type="inferred from homology"/>
<keyword evidence="7" id="KW-1185">Reference proteome</keyword>
<dbReference type="Gene3D" id="1.10.132.110">
    <property type="entry name" value="Serum amyloid A protein"/>
    <property type="match status" value="1"/>
</dbReference>
<name>A0A1A6G016_NEOLE</name>
<keyword evidence="2 4" id="KW-0011">Acute phase</keyword>
<evidence type="ECO:0000256" key="4">
    <source>
        <dbReference type="RuleBase" id="RU000539"/>
    </source>
</evidence>
<dbReference type="OrthoDB" id="6112826at2759"/>
<feature type="region of interest" description="Disordered" evidence="5">
    <location>
        <begin position="160"/>
        <end position="187"/>
    </location>
</feature>
<comment type="caution">
    <text evidence="6">The sequence shown here is derived from an EMBL/GenBank/DDBJ whole genome shotgun (WGS) entry which is preliminary data.</text>
</comment>
<feature type="compositionally biased region" description="Pro residues" evidence="5">
    <location>
        <begin position="1"/>
        <end position="10"/>
    </location>
</feature>
<evidence type="ECO:0000256" key="3">
    <source>
        <dbReference type="ARBA" id="ARBA00022850"/>
    </source>
</evidence>
<evidence type="ECO:0000256" key="2">
    <source>
        <dbReference type="ARBA" id="ARBA00022486"/>
    </source>
</evidence>
<dbReference type="Proteomes" id="UP000092124">
    <property type="component" value="Unassembled WGS sequence"/>
</dbReference>
<evidence type="ECO:0000313" key="7">
    <source>
        <dbReference type="Proteomes" id="UP000092124"/>
    </source>
</evidence>
<keyword evidence="3 4" id="KW-0345">HDL</keyword>
<organism evidence="6 7">
    <name type="scientific">Neotoma lepida</name>
    <name type="common">Desert woodrat</name>
    <dbReference type="NCBI Taxonomy" id="56216"/>
    <lineage>
        <taxon>Eukaryota</taxon>
        <taxon>Metazoa</taxon>
        <taxon>Chordata</taxon>
        <taxon>Craniata</taxon>
        <taxon>Vertebrata</taxon>
        <taxon>Euteleostomi</taxon>
        <taxon>Mammalia</taxon>
        <taxon>Eutheria</taxon>
        <taxon>Euarchontoglires</taxon>
        <taxon>Glires</taxon>
        <taxon>Rodentia</taxon>
        <taxon>Myomorpha</taxon>
        <taxon>Muroidea</taxon>
        <taxon>Cricetidae</taxon>
        <taxon>Neotominae</taxon>
        <taxon>Neotoma</taxon>
    </lineage>
</organism>
<dbReference type="PANTHER" id="PTHR23424:SF29">
    <property type="entry name" value="SERUM AMYLOID A PROTEIN"/>
    <property type="match status" value="1"/>
</dbReference>
<sequence>MDRNPSPPPSSCDQEDEEDLAGGDCIGSTVYSKHWLFGVLSGLIQIVISESAKSGSDDDEQQMKRMKFAVWDMSMDEVHFCIFPSFVGTWDLSRAYWDNLEANYQNSDRYFYAWGNFEAQQRGAGGIWAAKITSTSRKYFQGLLNRYYFGMRNHGSESLESTRKAEEWGRSGKDPNHFRPQGLPEKF</sequence>
<comment type="function">
    <text evidence="4">Major acute phase reactant. Apolipoprotein of the HDL complex.</text>
</comment>
<dbReference type="AlphaFoldDB" id="A0A1A6G016"/>
<dbReference type="GO" id="GO:0034364">
    <property type="term" value="C:high-density lipoprotein particle"/>
    <property type="evidence" value="ECO:0007669"/>
    <property type="project" value="UniProtKB-UniRule"/>
</dbReference>
<evidence type="ECO:0000313" key="6">
    <source>
        <dbReference type="EMBL" id="OBS59506.1"/>
    </source>
</evidence>
<feature type="compositionally biased region" description="Basic and acidic residues" evidence="5">
    <location>
        <begin position="160"/>
        <end position="177"/>
    </location>
</feature>
<dbReference type="Pfam" id="PF00277">
    <property type="entry name" value="SAA"/>
    <property type="match status" value="1"/>
</dbReference>
<feature type="region of interest" description="Disordered" evidence="5">
    <location>
        <begin position="1"/>
        <end position="20"/>
    </location>
</feature>
<dbReference type="SMART" id="SM00197">
    <property type="entry name" value="SAA"/>
    <property type="match status" value="1"/>
</dbReference>
<evidence type="ECO:0000256" key="1">
    <source>
        <dbReference type="ARBA" id="ARBA00007745"/>
    </source>
</evidence>
<gene>
    <name evidence="6" type="ORF">A6R68_09369</name>
</gene>
<accession>A0A1A6G016</accession>
<dbReference type="GO" id="GO:0006953">
    <property type="term" value="P:acute-phase response"/>
    <property type="evidence" value="ECO:0007669"/>
    <property type="project" value="UniProtKB-UniRule"/>
</dbReference>